<dbReference type="Proteomes" id="UP000784294">
    <property type="component" value="Unassembled WGS sequence"/>
</dbReference>
<sequence length="103" mass="11948">MEIYFLLIIYNLSRRRVAQLKEEIGQRDSIIVELRSDLDAARSTLGDLRGELADAQKQQLEEALLESAEVGQRLDQEIHRNEHMSETIKALQLRLERVEKECA</sequence>
<dbReference type="AlphaFoldDB" id="A0A3S5B242"/>
<proteinExistence type="predicted"/>
<keyword evidence="1" id="KW-0175">Coiled coil</keyword>
<protein>
    <submittedName>
        <fullName evidence="2">Uncharacterized protein</fullName>
    </submittedName>
</protein>
<evidence type="ECO:0000256" key="1">
    <source>
        <dbReference type="SAM" id="Coils"/>
    </source>
</evidence>
<feature type="coiled-coil region" evidence="1">
    <location>
        <begin position="31"/>
        <end position="101"/>
    </location>
</feature>
<comment type="caution">
    <text evidence="2">The sequence shown here is derived from an EMBL/GenBank/DDBJ whole genome shotgun (WGS) entry which is preliminary data.</text>
</comment>
<organism evidence="2 3">
    <name type="scientific">Protopolystoma xenopodis</name>
    <dbReference type="NCBI Taxonomy" id="117903"/>
    <lineage>
        <taxon>Eukaryota</taxon>
        <taxon>Metazoa</taxon>
        <taxon>Spiralia</taxon>
        <taxon>Lophotrochozoa</taxon>
        <taxon>Platyhelminthes</taxon>
        <taxon>Monogenea</taxon>
        <taxon>Polyopisthocotylea</taxon>
        <taxon>Polystomatidea</taxon>
        <taxon>Polystomatidae</taxon>
        <taxon>Protopolystoma</taxon>
    </lineage>
</organism>
<accession>A0A3S5B242</accession>
<reference evidence="2" key="1">
    <citation type="submission" date="2018-11" db="EMBL/GenBank/DDBJ databases">
        <authorList>
            <consortium name="Pathogen Informatics"/>
        </authorList>
    </citation>
    <scope>NUCLEOTIDE SEQUENCE</scope>
</reference>
<gene>
    <name evidence="2" type="ORF">PXEA_LOCUS27883</name>
</gene>
<dbReference type="EMBL" id="CAAALY010247667">
    <property type="protein sequence ID" value="VEL34443.1"/>
    <property type="molecule type" value="Genomic_DNA"/>
</dbReference>
<evidence type="ECO:0000313" key="3">
    <source>
        <dbReference type="Proteomes" id="UP000784294"/>
    </source>
</evidence>
<evidence type="ECO:0000313" key="2">
    <source>
        <dbReference type="EMBL" id="VEL34443.1"/>
    </source>
</evidence>
<keyword evidence="3" id="KW-1185">Reference proteome</keyword>
<name>A0A3S5B242_9PLAT</name>